<organism evidence="1 2">
    <name type="scientific">Xanthobacter agilis</name>
    <dbReference type="NCBI Taxonomy" id="47492"/>
    <lineage>
        <taxon>Bacteria</taxon>
        <taxon>Pseudomonadati</taxon>
        <taxon>Pseudomonadota</taxon>
        <taxon>Alphaproteobacteria</taxon>
        <taxon>Hyphomicrobiales</taxon>
        <taxon>Xanthobacteraceae</taxon>
        <taxon>Xanthobacter</taxon>
    </lineage>
</organism>
<accession>A0ABU0LBY9</accession>
<dbReference type="InterPro" id="IPR029063">
    <property type="entry name" value="SAM-dependent_MTases_sf"/>
</dbReference>
<dbReference type="SUPFAM" id="SSF53335">
    <property type="entry name" value="S-adenosyl-L-methionine-dependent methyltransferases"/>
    <property type="match status" value="1"/>
</dbReference>
<dbReference type="PANTHER" id="PTHR20974">
    <property type="entry name" value="UPF0585 PROTEIN CG18661"/>
    <property type="match status" value="1"/>
</dbReference>
<dbReference type="CDD" id="cd02440">
    <property type="entry name" value="AdoMet_MTases"/>
    <property type="match status" value="1"/>
</dbReference>
<reference evidence="1 2" key="1">
    <citation type="submission" date="2023-07" db="EMBL/GenBank/DDBJ databases">
        <title>Genomic Encyclopedia of Type Strains, Phase IV (KMG-IV): sequencing the most valuable type-strain genomes for metagenomic binning, comparative biology and taxonomic classification.</title>
        <authorList>
            <person name="Goeker M."/>
        </authorList>
    </citation>
    <scope>NUCLEOTIDE SEQUENCE [LARGE SCALE GENOMIC DNA]</scope>
    <source>
        <strain evidence="1 2">DSM 3770</strain>
    </source>
</reference>
<protein>
    <submittedName>
        <fullName evidence="1">Cyclopropane fatty-acyl-phospholipid synthase-like methyltransferase</fullName>
    </submittedName>
</protein>
<dbReference type="Gene3D" id="3.40.50.150">
    <property type="entry name" value="Vaccinia Virus protein VP39"/>
    <property type="match status" value="1"/>
</dbReference>
<proteinExistence type="predicted"/>
<dbReference type="PANTHER" id="PTHR20974:SF0">
    <property type="entry name" value="UPF0585 PROTEIN CG18661"/>
    <property type="match status" value="1"/>
</dbReference>
<dbReference type="EMBL" id="JAUSVY010000003">
    <property type="protein sequence ID" value="MDQ0504650.1"/>
    <property type="molecule type" value="Genomic_DNA"/>
</dbReference>
<evidence type="ECO:0000313" key="2">
    <source>
        <dbReference type="Proteomes" id="UP001241747"/>
    </source>
</evidence>
<dbReference type="InterPro" id="IPR010342">
    <property type="entry name" value="DUF938"/>
</dbReference>
<comment type="caution">
    <text evidence="1">The sequence shown here is derived from an EMBL/GenBank/DDBJ whole genome shotgun (WGS) entry which is preliminary data.</text>
</comment>
<sequence>MSDFETQARLSAPSVARNREPIFAVLDPLLAPAARVLELASGSGEHAIFMARKRPDLMWQPSDPSPEARASIAAWIAAEGVANARAPLALDASAAEWPVDAVDAMVCINMLHISPWAATEGLMRGAARHLPPGGPLYIYGAFRRAGAITPESNTAFDQDLKRRDPRWGLRLLEEVDACAAGQGLHLAEVVAMPANNLSLVFRKRGA</sequence>
<dbReference type="RefSeq" id="WP_237347482.1">
    <property type="nucleotide sequence ID" value="NZ_JABWGX010000036.1"/>
</dbReference>
<evidence type="ECO:0000313" key="1">
    <source>
        <dbReference type="EMBL" id="MDQ0504650.1"/>
    </source>
</evidence>
<gene>
    <name evidence="1" type="ORF">QOZ94_001432</name>
</gene>
<name>A0ABU0LBY9_XANAG</name>
<keyword evidence="2" id="KW-1185">Reference proteome</keyword>
<dbReference type="Pfam" id="PF06080">
    <property type="entry name" value="DUF938"/>
    <property type="match status" value="1"/>
</dbReference>
<dbReference type="Proteomes" id="UP001241747">
    <property type="component" value="Unassembled WGS sequence"/>
</dbReference>